<gene>
    <name evidence="1" type="ORF">CQA76_02180</name>
</gene>
<proteinExistence type="predicted"/>
<protein>
    <submittedName>
        <fullName evidence="1">Uncharacterized protein</fullName>
    </submittedName>
</protein>
<evidence type="ECO:0000313" key="2">
    <source>
        <dbReference type="Proteomes" id="UP000310353"/>
    </source>
</evidence>
<name>A0A4U7BTY9_9BACT</name>
<dbReference type="OrthoDB" id="5362160at2"/>
<sequence length="109" mass="13063">MRKIDEKNLRVKYLRALEKFSNIARSCLKREDFEIEKFQERMQKNKKVIEKCQAVVLNSTYSKALENFVNACLDFSLNKEKLLSLANSLDKLKNQNKKEKHKNYLKEYE</sequence>
<dbReference type="EMBL" id="NXMA01000003">
    <property type="protein sequence ID" value="TKX32786.1"/>
    <property type="molecule type" value="Genomic_DNA"/>
</dbReference>
<keyword evidence="2" id="KW-1185">Reference proteome</keyword>
<comment type="caution">
    <text evidence="1">The sequence shown here is derived from an EMBL/GenBank/DDBJ whole genome shotgun (WGS) entry which is preliminary data.</text>
</comment>
<dbReference type="Proteomes" id="UP000310353">
    <property type="component" value="Unassembled WGS sequence"/>
</dbReference>
<reference evidence="1 2" key="1">
    <citation type="submission" date="2018-05" db="EMBL/GenBank/DDBJ databases">
        <title>Novel Campyloabacter and Helicobacter Species and Strains.</title>
        <authorList>
            <person name="Mannion A.J."/>
            <person name="Shen Z."/>
            <person name="Fox J.G."/>
        </authorList>
    </citation>
    <scope>NUCLEOTIDE SEQUENCE [LARGE SCALE GENOMIC DNA]</scope>
    <source>
        <strain evidence="2">MIT17-670</strain>
    </source>
</reference>
<dbReference type="RefSeq" id="WP_137621815.1">
    <property type="nucleotide sequence ID" value="NZ_NXMA01000003.1"/>
</dbReference>
<evidence type="ECO:0000313" key="1">
    <source>
        <dbReference type="EMBL" id="TKX32786.1"/>
    </source>
</evidence>
<dbReference type="AlphaFoldDB" id="A0A4U7BTY9"/>
<accession>A0A4U7BTY9</accession>
<organism evidence="1 2">
    <name type="scientific">Campylobacter aviculae</name>
    <dbReference type="NCBI Taxonomy" id="2510190"/>
    <lineage>
        <taxon>Bacteria</taxon>
        <taxon>Pseudomonadati</taxon>
        <taxon>Campylobacterota</taxon>
        <taxon>Epsilonproteobacteria</taxon>
        <taxon>Campylobacterales</taxon>
        <taxon>Campylobacteraceae</taxon>
        <taxon>Campylobacter</taxon>
    </lineage>
</organism>